<feature type="domain" description="Urate oxidase N-terminal" evidence="2">
    <location>
        <begin position="101"/>
        <end position="171"/>
    </location>
</feature>
<dbReference type="Proteomes" id="UP000092695">
    <property type="component" value="Chromosome"/>
</dbReference>
<dbReference type="PIRSF" id="PIRSF032086">
    <property type="entry name" value="UCP032086"/>
    <property type="match status" value="1"/>
</dbReference>
<dbReference type="STRING" id="1548547.BA177_11245"/>
<dbReference type="AlphaFoldDB" id="A0A193LKT0"/>
<keyword evidence="4" id="KW-1185">Reference proteome</keyword>
<reference evidence="3 4" key="1">
    <citation type="submission" date="2016-06" db="EMBL/GenBank/DDBJ databases">
        <title>Complete genome sequence of a deep-branching marine Gamma Proteobacterium Woeseia oceani type strain XK5.</title>
        <authorList>
            <person name="Mu D."/>
            <person name="Du Z."/>
        </authorList>
    </citation>
    <scope>NUCLEOTIDE SEQUENCE [LARGE SCALE GENOMIC DNA]</scope>
    <source>
        <strain evidence="3 4">XK5</strain>
    </source>
</reference>
<keyword evidence="1" id="KW-1133">Transmembrane helix</keyword>
<evidence type="ECO:0000256" key="1">
    <source>
        <dbReference type="SAM" id="Phobius"/>
    </source>
</evidence>
<dbReference type="InterPro" id="IPR010389">
    <property type="entry name" value="Urate_ox_N"/>
</dbReference>
<name>A0A193LKT0_9GAMM</name>
<accession>A0A193LKT0</accession>
<organism evidence="3 4">
    <name type="scientific">Woeseia oceani</name>
    <dbReference type="NCBI Taxonomy" id="1548547"/>
    <lineage>
        <taxon>Bacteria</taxon>
        <taxon>Pseudomonadati</taxon>
        <taxon>Pseudomonadota</taxon>
        <taxon>Gammaproteobacteria</taxon>
        <taxon>Woeseiales</taxon>
        <taxon>Woeseiaceae</taxon>
        <taxon>Woeseia</taxon>
    </lineage>
</organism>
<feature type="transmembrane region" description="Helical" evidence="1">
    <location>
        <begin position="6"/>
        <end position="27"/>
    </location>
</feature>
<proteinExistence type="predicted"/>
<gene>
    <name evidence="3" type="ORF">BA177_11245</name>
</gene>
<dbReference type="EMBL" id="CP016268">
    <property type="protein sequence ID" value="ANO53175.1"/>
    <property type="molecule type" value="Genomic_DNA"/>
</dbReference>
<dbReference type="RefSeq" id="WP_068619252.1">
    <property type="nucleotide sequence ID" value="NZ_CP016268.1"/>
</dbReference>
<feature type="transmembrane region" description="Helical" evidence="1">
    <location>
        <begin position="60"/>
        <end position="78"/>
    </location>
</feature>
<sequence length="173" mass="18661">MPATAGTFIIWLHVLAGITWIGLLYYFNFVQVPALGAAASDEGGPGGAGITKYVAPRALWWFRWGALVTWLSGASYLAHGKQFANAFTLGMLGDTPNAYALTIGIGAWLGTLMLFNVWVLIWPNQKKILGIVEATADEVARAKRVAFLASRSNTLMSIPMVMSMIGAHHGFSM</sequence>
<evidence type="ECO:0000259" key="2">
    <source>
        <dbReference type="Pfam" id="PF06181"/>
    </source>
</evidence>
<evidence type="ECO:0000313" key="4">
    <source>
        <dbReference type="Proteomes" id="UP000092695"/>
    </source>
</evidence>
<keyword evidence="1" id="KW-0812">Transmembrane</keyword>
<feature type="transmembrane region" description="Helical" evidence="1">
    <location>
        <begin position="98"/>
        <end position="121"/>
    </location>
</feature>
<keyword evidence="1" id="KW-0472">Membrane</keyword>
<dbReference type="KEGG" id="woc:BA177_11245"/>
<protein>
    <recommendedName>
        <fullName evidence="2">Urate oxidase N-terminal domain-containing protein</fullName>
    </recommendedName>
</protein>
<dbReference type="InterPro" id="IPR016988">
    <property type="entry name" value="UCP032086"/>
</dbReference>
<dbReference type="Pfam" id="PF06181">
    <property type="entry name" value="Urate_ox_N"/>
    <property type="match status" value="1"/>
</dbReference>
<evidence type="ECO:0000313" key="3">
    <source>
        <dbReference type="EMBL" id="ANO53175.1"/>
    </source>
</evidence>